<keyword evidence="12" id="KW-1185">Reference proteome</keyword>
<evidence type="ECO:0000313" key="12">
    <source>
        <dbReference type="Proteomes" id="UP000019384"/>
    </source>
</evidence>
<evidence type="ECO:0000256" key="6">
    <source>
        <dbReference type="ARBA" id="ARBA00023136"/>
    </source>
</evidence>
<comment type="similarity">
    <text evidence="8">Belongs to the IRC22 family.</text>
</comment>
<keyword evidence="4" id="KW-0256">Endoplasmic reticulum</keyword>
<dbReference type="InterPro" id="IPR005595">
    <property type="entry name" value="TRAP_alpha"/>
</dbReference>
<comment type="subcellular location">
    <subcellularLocation>
        <location evidence="1">Endoplasmic reticulum membrane</location>
        <topology evidence="1">Single-pass type I membrane protein</topology>
    </subcellularLocation>
</comment>
<sequence length="235" mass="25423">MRLSSLLLPLLSLVSLAVAASEDFVPTPEKPFEIRISYLVKEKQSSPQDLVSLENGEVAAVEFTLKNDEDDEVTIAGVAGSFNNPVTGDVVANVTGSKIGPITVPSGETVTFIQNIGLDLNPENYLFVPAIYVFHQEKFMQLGARNQLVTVSDPKISVFNPQLIFLEIVLVASLAGIAYVIYSIFGKQYFESVTPKKSASAQPSAAVASGSKKLDESWIPQHHLRSASKKVKKTA</sequence>
<evidence type="ECO:0000256" key="2">
    <source>
        <dbReference type="ARBA" id="ARBA00022692"/>
    </source>
</evidence>
<evidence type="ECO:0000256" key="9">
    <source>
        <dbReference type="SAM" id="Phobius"/>
    </source>
</evidence>
<keyword evidence="5 9" id="KW-1133">Transmembrane helix</keyword>
<keyword evidence="2 9" id="KW-0812">Transmembrane</keyword>
<reference evidence="11" key="1">
    <citation type="submission" date="2013-12" db="EMBL/GenBank/DDBJ databases">
        <authorList>
            <person name="Genoscope - CEA"/>
        </authorList>
    </citation>
    <scope>NUCLEOTIDE SEQUENCE</scope>
    <source>
        <strain evidence="11">CBS 1993</strain>
    </source>
</reference>
<dbReference type="Proteomes" id="UP000019384">
    <property type="component" value="Unassembled WGS sequence"/>
</dbReference>
<organism evidence="11 12">
    <name type="scientific">Kuraishia capsulata CBS 1993</name>
    <dbReference type="NCBI Taxonomy" id="1382522"/>
    <lineage>
        <taxon>Eukaryota</taxon>
        <taxon>Fungi</taxon>
        <taxon>Dikarya</taxon>
        <taxon>Ascomycota</taxon>
        <taxon>Saccharomycotina</taxon>
        <taxon>Pichiomycetes</taxon>
        <taxon>Pichiales</taxon>
        <taxon>Pichiaceae</taxon>
        <taxon>Kuraishia</taxon>
    </lineage>
</organism>
<keyword evidence="6 9" id="KW-0472">Membrane</keyword>
<evidence type="ECO:0000313" key="11">
    <source>
        <dbReference type="EMBL" id="CDK26476.1"/>
    </source>
</evidence>
<dbReference type="RefSeq" id="XP_022458479.1">
    <property type="nucleotide sequence ID" value="XM_022602701.1"/>
</dbReference>
<evidence type="ECO:0008006" key="13">
    <source>
        <dbReference type="Google" id="ProtNLM"/>
    </source>
</evidence>
<reference evidence="11" key="2">
    <citation type="submission" date="2014-02" db="EMBL/GenBank/DDBJ databases">
        <title>Complete DNA sequence of /Kuraishia capsulata/ illustrates novel genomic features among budding yeasts (/Saccharomycotina/).</title>
        <authorList>
            <person name="Morales L."/>
            <person name="Noel B."/>
            <person name="Porcel B."/>
            <person name="Marcet-Houben M."/>
            <person name="Hullo M-F."/>
            <person name="Sacerdot C."/>
            <person name="Tekaia F."/>
            <person name="Leh-Louis V."/>
            <person name="Despons L."/>
            <person name="Khanna V."/>
            <person name="Aury J-M."/>
            <person name="Barbe V."/>
            <person name="Couloux A."/>
            <person name="Labadie K."/>
            <person name="Pelletier E."/>
            <person name="Souciet J-L."/>
            <person name="Boekhout T."/>
            <person name="Gabaldon T."/>
            <person name="Wincker P."/>
            <person name="Dujon B."/>
        </authorList>
    </citation>
    <scope>NUCLEOTIDE SEQUENCE</scope>
    <source>
        <strain evidence="11">CBS 1993</strain>
    </source>
</reference>
<evidence type="ECO:0000256" key="8">
    <source>
        <dbReference type="ARBA" id="ARBA00038311"/>
    </source>
</evidence>
<dbReference type="STRING" id="1382522.W6MJL7"/>
<comment type="function">
    <text evidence="7">Is probably involved in a pathway contributing to genomic integrity.</text>
</comment>
<name>W6MJL7_9ASCO</name>
<feature type="chain" id="PRO_5004878921" description="Increased recombination centers protein 22" evidence="10">
    <location>
        <begin position="20"/>
        <end position="235"/>
    </location>
</feature>
<protein>
    <recommendedName>
        <fullName evidence="13">Increased recombination centers protein 22</fullName>
    </recommendedName>
</protein>
<dbReference type="OrthoDB" id="1926781at2759"/>
<dbReference type="PANTHER" id="PTHR12924">
    <property type="entry name" value="TRANSLOCON-ASSOCIATED PROTEIN, ALPHA SUBUNIT"/>
    <property type="match status" value="1"/>
</dbReference>
<dbReference type="GeneID" id="34519867"/>
<dbReference type="AlphaFoldDB" id="W6MJL7"/>
<evidence type="ECO:0000256" key="10">
    <source>
        <dbReference type="SAM" id="SignalP"/>
    </source>
</evidence>
<feature type="signal peptide" evidence="10">
    <location>
        <begin position="1"/>
        <end position="19"/>
    </location>
</feature>
<evidence type="ECO:0000256" key="5">
    <source>
        <dbReference type="ARBA" id="ARBA00022989"/>
    </source>
</evidence>
<evidence type="ECO:0000256" key="7">
    <source>
        <dbReference type="ARBA" id="ARBA00037565"/>
    </source>
</evidence>
<evidence type="ECO:0000256" key="1">
    <source>
        <dbReference type="ARBA" id="ARBA00004115"/>
    </source>
</evidence>
<evidence type="ECO:0000256" key="4">
    <source>
        <dbReference type="ARBA" id="ARBA00022824"/>
    </source>
</evidence>
<feature type="transmembrane region" description="Helical" evidence="9">
    <location>
        <begin position="163"/>
        <end position="182"/>
    </location>
</feature>
<dbReference type="Pfam" id="PF03896">
    <property type="entry name" value="TRAP_alpha"/>
    <property type="match status" value="1"/>
</dbReference>
<gene>
    <name evidence="11" type="ORF">KUCA_T00002448001</name>
</gene>
<accession>W6MJL7</accession>
<dbReference type="EMBL" id="HG793127">
    <property type="protein sequence ID" value="CDK26476.1"/>
    <property type="molecule type" value="Genomic_DNA"/>
</dbReference>
<dbReference type="GO" id="GO:0005789">
    <property type="term" value="C:endoplasmic reticulum membrane"/>
    <property type="evidence" value="ECO:0007669"/>
    <property type="project" value="UniProtKB-SubCell"/>
</dbReference>
<dbReference type="HOGENOM" id="CLU_078554_0_0_1"/>
<proteinExistence type="inferred from homology"/>
<evidence type="ECO:0000256" key="3">
    <source>
        <dbReference type="ARBA" id="ARBA00022729"/>
    </source>
</evidence>
<dbReference type="PANTHER" id="PTHR12924:SF0">
    <property type="entry name" value="TRANSLOCON-ASSOCIATED PROTEIN SUBUNIT ALPHA"/>
    <property type="match status" value="1"/>
</dbReference>
<keyword evidence="3 10" id="KW-0732">Signal</keyword>